<keyword evidence="1" id="KW-0812">Transmembrane</keyword>
<dbReference type="EMBL" id="JAMZOO010000001">
    <property type="protein sequence ID" value="MEB6856415.1"/>
    <property type="molecule type" value="Genomic_DNA"/>
</dbReference>
<keyword evidence="1" id="KW-0472">Membrane</keyword>
<evidence type="ECO:0000313" key="2">
    <source>
        <dbReference type="EMBL" id="MEB6856415.1"/>
    </source>
</evidence>
<evidence type="ECO:0000313" key="3">
    <source>
        <dbReference type="Proteomes" id="UP001332939"/>
    </source>
</evidence>
<sequence>MKKQYKKMSIYCLFLSIVLVLGTYYWLKLPYSFSYQRQLATHFINNINNEEYEQAFSMTQRNLYTGKTLAEFKAKVVREIPASGYQFAYSFPKQTNGNRLRRWFNGNEVEMQDVNIEFKGPTDLRITLRHTGDDKWEIFYITSHAG</sequence>
<gene>
    <name evidence="2" type="ORF">NA736_05140</name>
</gene>
<name>A0ABU6EBG8_9GAMM</name>
<organism evidence="2 3">
    <name type="scientific">Proteus cibi</name>
    <dbReference type="NCBI Taxonomy" id="2050966"/>
    <lineage>
        <taxon>Bacteria</taxon>
        <taxon>Pseudomonadati</taxon>
        <taxon>Pseudomonadota</taxon>
        <taxon>Gammaproteobacteria</taxon>
        <taxon>Enterobacterales</taxon>
        <taxon>Morganellaceae</taxon>
        <taxon>Proteus</taxon>
    </lineage>
</organism>
<feature type="transmembrane region" description="Helical" evidence="1">
    <location>
        <begin position="9"/>
        <end position="27"/>
    </location>
</feature>
<dbReference type="RefSeq" id="WP_325932202.1">
    <property type="nucleotide sequence ID" value="NZ_JAMZOO010000001.1"/>
</dbReference>
<accession>A0ABU6EBG8</accession>
<dbReference type="Proteomes" id="UP001332939">
    <property type="component" value="Unassembled WGS sequence"/>
</dbReference>
<comment type="caution">
    <text evidence="2">The sequence shown here is derived from an EMBL/GenBank/DDBJ whole genome shotgun (WGS) entry which is preliminary data.</text>
</comment>
<evidence type="ECO:0008006" key="4">
    <source>
        <dbReference type="Google" id="ProtNLM"/>
    </source>
</evidence>
<protein>
    <recommendedName>
        <fullName evidence="4">DUF2939 domain-containing protein</fullName>
    </recommendedName>
</protein>
<keyword evidence="3" id="KW-1185">Reference proteome</keyword>
<proteinExistence type="predicted"/>
<evidence type="ECO:0000256" key="1">
    <source>
        <dbReference type="SAM" id="Phobius"/>
    </source>
</evidence>
<reference evidence="2 3" key="1">
    <citation type="submission" date="2022-05" db="EMBL/GenBank/DDBJ databases">
        <title>Whole genome sequences of Escherichia coli of fish isolates collected from Assam, India.</title>
        <authorList>
            <person name="Sudha S."/>
            <person name="Muneeb K.H."/>
            <person name="Rakshit O."/>
            <person name="Mendem S.K."/>
            <person name="Raisen C."/>
            <person name="Holmes M.A."/>
            <person name="Shome B.R."/>
            <person name="Sivaraman G.K."/>
        </authorList>
    </citation>
    <scope>NUCLEOTIDE SEQUENCE [LARGE SCALE GENOMIC DNA]</scope>
    <source>
        <strain evidence="2 3">278</strain>
    </source>
</reference>
<keyword evidence="1" id="KW-1133">Transmembrane helix</keyword>